<evidence type="ECO:0000313" key="1">
    <source>
        <dbReference type="EMBL" id="CAF4275118.1"/>
    </source>
</evidence>
<dbReference type="AlphaFoldDB" id="A0A820GA88"/>
<evidence type="ECO:0000313" key="2">
    <source>
        <dbReference type="Proteomes" id="UP000663868"/>
    </source>
</evidence>
<accession>A0A820GA88</accession>
<organism evidence="1 2">
    <name type="scientific">Adineta steineri</name>
    <dbReference type="NCBI Taxonomy" id="433720"/>
    <lineage>
        <taxon>Eukaryota</taxon>
        <taxon>Metazoa</taxon>
        <taxon>Spiralia</taxon>
        <taxon>Gnathifera</taxon>
        <taxon>Rotifera</taxon>
        <taxon>Eurotatoria</taxon>
        <taxon>Bdelloidea</taxon>
        <taxon>Adinetida</taxon>
        <taxon>Adinetidae</taxon>
        <taxon>Adineta</taxon>
    </lineage>
</organism>
<proteinExistence type="predicted"/>
<dbReference type="EMBL" id="CAJOBB010012361">
    <property type="protein sequence ID" value="CAF4275118.1"/>
    <property type="molecule type" value="Genomic_DNA"/>
</dbReference>
<name>A0A820GA88_9BILA</name>
<dbReference type="Proteomes" id="UP000663868">
    <property type="component" value="Unassembled WGS sequence"/>
</dbReference>
<reference evidence="1" key="1">
    <citation type="submission" date="2021-02" db="EMBL/GenBank/DDBJ databases">
        <authorList>
            <person name="Nowell W R."/>
        </authorList>
    </citation>
    <scope>NUCLEOTIDE SEQUENCE</scope>
</reference>
<comment type="caution">
    <text evidence="1">The sequence shown here is derived from an EMBL/GenBank/DDBJ whole genome shotgun (WGS) entry which is preliminary data.</text>
</comment>
<protein>
    <submittedName>
        <fullName evidence="1">Uncharacterized protein</fullName>
    </submittedName>
</protein>
<gene>
    <name evidence="1" type="ORF">KXQ929_LOCUS44113</name>
</gene>
<sequence length="103" mass="9915">MTHLSLSSIASPCASWANCNLVGGGGICLASGGGSADYKCIGCSYGTDVTNGVCPASPCNGWTNCNSAGGGGTCQASGGGSADYKCTRCITGDNVMNGACASK</sequence>